<dbReference type="AlphaFoldDB" id="A0A151T7Z4"/>
<dbReference type="STRING" id="3821.A0A151T7Z4"/>
<gene>
    <name evidence="6" type="ORF">KK1_017697</name>
</gene>
<evidence type="ECO:0000256" key="1">
    <source>
        <dbReference type="ARBA" id="ARBA00004167"/>
    </source>
</evidence>
<evidence type="ECO:0000313" key="7">
    <source>
        <dbReference type="Proteomes" id="UP000075243"/>
    </source>
</evidence>
<dbReference type="EMBL" id="CM003610">
    <property type="protein sequence ID" value="KYP63131.1"/>
    <property type="molecule type" value="Genomic_DNA"/>
</dbReference>
<dbReference type="OrthoDB" id="1878996at2759"/>
<proteinExistence type="inferred from homology"/>
<evidence type="ECO:0000313" key="6">
    <source>
        <dbReference type="EMBL" id="KYP63131.1"/>
    </source>
</evidence>
<sequence length="378" mass="43235">MSSSDNHGPFSPISSFGRSMSRLRKEKVHSLESNHKSTTRDLELESFQKQVTVRFEDLSRVSDDELLSVDWMRKLLDAFICCHEEFRAILLNNKEQVSNSPLDRSISEFFERLVKALDICNASSDGIEKIRVWLKHLDIVLCALSSNQRALSEGQVLRARKALMDLALTMLDEKDCKSVFPQRNRSFGRHNTSKDHRRHFAKHSRSHSWSVSRPWSAAKQLHSIANNLAPPRESEIVATSGLAIPIYTMNSVLLFVLWTLVAAIPCQDRGLNIQLSVPKQFSWSTPVTLLHERIKKRERRSSNGLLKEINEVESCVRHVTDLVDTVQFPLTDEQKVEVEQKVKELSLVFGALRDGLNPLERQVREVFHKIMSCRAEGL</sequence>
<keyword evidence="2" id="KW-0812">Transmembrane</keyword>
<dbReference type="Proteomes" id="UP000075243">
    <property type="component" value="Chromosome 8"/>
</dbReference>
<keyword evidence="7" id="KW-1185">Reference proteome</keyword>
<evidence type="ECO:0000256" key="3">
    <source>
        <dbReference type="ARBA" id="ARBA00022989"/>
    </source>
</evidence>
<dbReference type="InterPro" id="IPR008511">
    <property type="entry name" value="ROH1-like"/>
</dbReference>
<keyword evidence="3" id="KW-1133">Transmembrane helix</keyword>
<protein>
    <submittedName>
        <fullName evidence="6">Uncharacterized protein</fullName>
    </submittedName>
</protein>
<comment type="similarity">
    <text evidence="5">Belongs to the ROH1 family.</text>
</comment>
<dbReference type="Pfam" id="PF05633">
    <property type="entry name" value="ROH1-like"/>
    <property type="match status" value="1"/>
</dbReference>
<dbReference type="PANTHER" id="PTHR31509">
    <property type="entry name" value="BPS1-LIKE PROTEIN"/>
    <property type="match status" value="1"/>
</dbReference>
<evidence type="ECO:0000256" key="2">
    <source>
        <dbReference type="ARBA" id="ARBA00022692"/>
    </source>
</evidence>
<accession>A0A151T7Z4</accession>
<dbReference type="GO" id="GO:0016020">
    <property type="term" value="C:membrane"/>
    <property type="evidence" value="ECO:0007669"/>
    <property type="project" value="UniProtKB-SubCell"/>
</dbReference>
<evidence type="ECO:0000256" key="4">
    <source>
        <dbReference type="ARBA" id="ARBA00023136"/>
    </source>
</evidence>
<evidence type="ECO:0000256" key="5">
    <source>
        <dbReference type="ARBA" id="ARBA00035114"/>
    </source>
</evidence>
<reference evidence="6 7" key="1">
    <citation type="journal article" date="2012" name="Nat. Biotechnol.">
        <title>Draft genome sequence of pigeonpea (Cajanus cajan), an orphan legume crop of resource-poor farmers.</title>
        <authorList>
            <person name="Varshney R.K."/>
            <person name="Chen W."/>
            <person name="Li Y."/>
            <person name="Bharti A.K."/>
            <person name="Saxena R.K."/>
            <person name="Schlueter J.A."/>
            <person name="Donoghue M.T."/>
            <person name="Azam S."/>
            <person name="Fan G."/>
            <person name="Whaley A.M."/>
            <person name="Farmer A.D."/>
            <person name="Sheridan J."/>
            <person name="Iwata A."/>
            <person name="Tuteja R."/>
            <person name="Penmetsa R.V."/>
            <person name="Wu W."/>
            <person name="Upadhyaya H.D."/>
            <person name="Yang S.P."/>
            <person name="Shah T."/>
            <person name="Saxena K.B."/>
            <person name="Michael T."/>
            <person name="McCombie W.R."/>
            <person name="Yang B."/>
            <person name="Zhang G."/>
            <person name="Yang H."/>
            <person name="Wang J."/>
            <person name="Spillane C."/>
            <person name="Cook D.R."/>
            <person name="May G.D."/>
            <person name="Xu X."/>
            <person name="Jackson S.A."/>
        </authorList>
    </citation>
    <scope>NUCLEOTIDE SEQUENCE [LARGE SCALE GENOMIC DNA]</scope>
    <source>
        <strain evidence="7">cv. Asha</strain>
    </source>
</reference>
<keyword evidence="4" id="KW-0472">Membrane</keyword>
<dbReference type="Gramene" id="C.cajan_17187.t">
    <property type="protein sequence ID" value="C.cajan_17187.t.cds1"/>
    <property type="gene ID" value="C.cajan_17187"/>
</dbReference>
<dbReference type="OMA" id="ANCVFTM"/>
<organism evidence="6 7">
    <name type="scientific">Cajanus cajan</name>
    <name type="common">Pigeon pea</name>
    <name type="synonym">Cajanus indicus</name>
    <dbReference type="NCBI Taxonomy" id="3821"/>
    <lineage>
        <taxon>Eukaryota</taxon>
        <taxon>Viridiplantae</taxon>
        <taxon>Streptophyta</taxon>
        <taxon>Embryophyta</taxon>
        <taxon>Tracheophyta</taxon>
        <taxon>Spermatophyta</taxon>
        <taxon>Magnoliopsida</taxon>
        <taxon>eudicotyledons</taxon>
        <taxon>Gunneridae</taxon>
        <taxon>Pentapetalae</taxon>
        <taxon>rosids</taxon>
        <taxon>fabids</taxon>
        <taxon>Fabales</taxon>
        <taxon>Fabaceae</taxon>
        <taxon>Papilionoideae</taxon>
        <taxon>50 kb inversion clade</taxon>
        <taxon>NPAAA clade</taxon>
        <taxon>indigoferoid/millettioid clade</taxon>
        <taxon>Phaseoleae</taxon>
        <taxon>Cajanus</taxon>
    </lineage>
</organism>
<comment type="subcellular location">
    <subcellularLocation>
        <location evidence="1">Membrane</location>
        <topology evidence="1">Single-pass membrane protein</topology>
    </subcellularLocation>
</comment>
<name>A0A151T7Z4_CAJCA</name>